<accession>A0AAN6BNF9</accession>
<reference evidence="4" key="4">
    <citation type="submission" date="2020-04" db="EMBL/GenBank/DDBJ databases">
        <authorList>
            <person name="Santos R.A.C."/>
            <person name="Steenwyk J.L."/>
            <person name="Rivero-Menendez O."/>
            <person name="Mead M.E."/>
            <person name="Silva L.P."/>
            <person name="Bastos R.W."/>
            <person name="Alastruey-Izquierdo A."/>
            <person name="Goldman G.H."/>
            <person name="Rokas A."/>
        </authorList>
    </citation>
    <scope>NUCLEOTIDE SEQUENCE</scope>
    <source>
        <strain evidence="4">CNM-CM8927</strain>
    </source>
</reference>
<evidence type="ECO:0000313" key="2">
    <source>
        <dbReference type="EMBL" id="GAQ06499.1"/>
    </source>
</evidence>
<sequence length="155" mass="17527">MSFPYPAQPTEQTPQTTNPTTQPPDNGNTKPTDTREVAHVLFDIKTSPKKLTPILLESLHHKLHHRDVKVYPSFDVLRAAGAVKRGNVVFALPAAGLNVDQIITAVRLKVQHLIMDWDKGEPSGEGLYLVTEDKMCPWGWSFLSYQAWKEQRKVR</sequence>
<evidence type="ECO:0000313" key="6">
    <source>
        <dbReference type="Proteomes" id="UP000465220"/>
    </source>
</evidence>
<dbReference type="EMBL" id="BCLY01000008">
    <property type="protein sequence ID" value="GAQ06499.1"/>
    <property type="molecule type" value="Genomic_DNA"/>
</dbReference>
<evidence type="ECO:0000313" key="7">
    <source>
        <dbReference type="Proteomes" id="UP000649114"/>
    </source>
</evidence>
<dbReference type="EMBL" id="JAAAPU010000097">
    <property type="protein sequence ID" value="KAF4202726.1"/>
    <property type="molecule type" value="Genomic_DNA"/>
</dbReference>
<dbReference type="AlphaFoldDB" id="A0AAN6BNF9"/>
<dbReference type="Proteomes" id="UP000649114">
    <property type="component" value="Unassembled WGS sequence"/>
</dbReference>
<evidence type="ECO:0000313" key="5">
    <source>
        <dbReference type="Proteomes" id="UP000051487"/>
    </source>
</evidence>
<dbReference type="Proteomes" id="UP000465220">
    <property type="component" value="Unassembled WGS sequence"/>
</dbReference>
<evidence type="ECO:0000313" key="4">
    <source>
        <dbReference type="EMBL" id="KAF4202726.1"/>
    </source>
</evidence>
<name>A0AAN6BNF9_ASPLE</name>
<dbReference type="Proteomes" id="UP000051487">
    <property type="component" value="Unassembled WGS sequence"/>
</dbReference>
<evidence type="ECO:0000256" key="1">
    <source>
        <dbReference type="SAM" id="MobiDB-lite"/>
    </source>
</evidence>
<feature type="region of interest" description="Disordered" evidence="1">
    <location>
        <begin position="1"/>
        <end position="33"/>
    </location>
</feature>
<gene>
    <name evidence="2" type="ORF">ALT_3820</name>
    <name evidence="4" type="ORF">CNMCM8927_009629</name>
    <name evidence="3" type="ORF">IFM60648_10057</name>
</gene>
<reference evidence="3 6" key="3">
    <citation type="submission" date="2020-01" db="EMBL/GenBank/DDBJ databases">
        <title>Draft genome sequence of Aspergillus lentulus IFM 60648.</title>
        <authorList>
            <person name="Takahashi H."/>
            <person name="Yaguchi T."/>
        </authorList>
    </citation>
    <scope>NUCLEOTIDE SEQUENCE [LARGE SCALE GENOMIC DNA]</scope>
    <source>
        <strain evidence="3 6">IFM 60648</strain>
    </source>
</reference>
<reference evidence="2 5" key="1">
    <citation type="submission" date="2015-11" db="EMBL/GenBank/DDBJ databases">
        <title>Aspergillus lentulus strain IFM 54703T.</title>
        <authorList>
            <person name="Kusuya Y."/>
            <person name="Sakai K."/>
            <person name="Kamei K."/>
            <person name="Takahashi H."/>
            <person name="Yaguchi T."/>
        </authorList>
    </citation>
    <scope>NUCLEOTIDE SEQUENCE [LARGE SCALE GENOMIC DNA]</scope>
    <source>
        <strain evidence="2 5">IFM 54703</strain>
    </source>
</reference>
<protein>
    <submittedName>
        <fullName evidence="4">Uncharacterized protein</fullName>
    </submittedName>
</protein>
<reference evidence="4" key="2">
    <citation type="journal article" date="2020" name="bioRxiv">
        <title>Genomic and phenotypic heterogeneity of clinical isolates of the human pathogens Aspergillus fumigatus, Aspergillus lentulus and Aspergillus fumigatiaffinis.</title>
        <authorList>
            <person name="dos Santos R.A.C."/>
            <person name="Steenwyk J.L."/>
            <person name="Rivero-Menendez O."/>
            <person name="Mead M.E."/>
            <person name="Silva L.P."/>
            <person name="Bastos R.W."/>
            <person name="Alastruey-Izquierdo A."/>
            <person name="Goldman G.H."/>
            <person name="Rokas A."/>
        </authorList>
    </citation>
    <scope>NUCLEOTIDE SEQUENCE</scope>
    <source>
        <strain evidence="4">CNM-CM8927</strain>
    </source>
</reference>
<keyword evidence="6" id="KW-1185">Reference proteome</keyword>
<evidence type="ECO:0000313" key="3">
    <source>
        <dbReference type="EMBL" id="GFF93358.1"/>
    </source>
</evidence>
<dbReference type="EMBL" id="BLKI01000115">
    <property type="protein sequence ID" value="GFF93358.1"/>
    <property type="molecule type" value="Genomic_DNA"/>
</dbReference>
<organism evidence="4 7">
    <name type="scientific">Aspergillus lentulus</name>
    <dbReference type="NCBI Taxonomy" id="293939"/>
    <lineage>
        <taxon>Eukaryota</taxon>
        <taxon>Fungi</taxon>
        <taxon>Dikarya</taxon>
        <taxon>Ascomycota</taxon>
        <taxon>Pezizomycotina</taxon>
        <taxon>Eurotiomycetes</taxon>
        <taxon>Eurotiomycetidae</taxon>
        <taxon>Eurotiales</taxon>
        <taxon>Aspergillaceae</taxon>
        <taxon>Aspergillus</taxon>
        <taxon>Aspergillus subgen. Fumigati</taxon>
    </lineage>
</organism>
<comment type="caution">
    <text evidence="4">The sequence shown here is derived from an EMBL/GenBank/DDBJ whole genome shotgun (WGS) entry which is preliminary data.</text>
</comment>
<proteinExistence type="predicted"/>
<feature type="compositionally biased region" description="Low complexity" evidence="1">
    <location>
        <begin position="1"/>
        <end position="29"/>
    </location>
</feature>